<dbReference type="EMBL" id="OCMT01000001">
    <property type="protein sequence ID" value="SOD13256.1"/>
    <property type="molecule type" value="Genomic_DNA"/>
</dbReference>
<dbReference type="SUPFAM" id="SSF56281">
    <property type="entry name" value="Metallo-hydrolase/oxidoreductase"/>
    <property type="match status" value="1"/>
</dbReference>
<sequence>MSLYITSLNTGSNGNCFYIGNDEDAVLIDAGLSCKETEARLTRLGLTMHKVRAIFISHEHSDHIKGLPVLAKKYQLPIYITAKTHLGGRQILPAHLVYAFSSTLPIQIGSLQVTAFTKLHDAAEPHSFTISFNNINVGVFTDIGDHCENLIYHFKQCHAVFLEANYDDEMLDKGNYPYFLKRRIRGGNGHLSNRKALDLFTNHRPDFMSHLFLSHLSRENNCPDLVQRLFNEVANGVEIIVASRLQETPVYRIGVNEIKTVLAE</sequence>
<dbReference type="RefSeq" id="WP_097129503.1">
    <property type="nucleotide sequence ID" value="NZ_OCMT01000001.1"/>
</dbReference>
<evidence type="ECO:0000313" key="2">
    <source>
        <dbReference type="EMBL" id="SOD13256.1"/>
    </source>
</evidence>
<organism evidence="2 3">
    <name type="scientific">Pedobacter xixiisoli</name>
    <dbReference type="NCBI Taxonomy" id="1476464"/>
    <lineage>
        <taxon>Bacteria</taxon>
        <taxon>Pseudomonadati</taxon>
        <taxon>Bacteroidota</taxon>
        <taxon>Sphingobacteriia</taxon>
        <taxon>Sphingobacteriales</taxon>
        <taxon>Sphingobacteriaceae</taxon>
        <taxon>Pedobacter</taxon>
    </lineage>
</organism>
<dbReference type="Gene3D" id="3.60.15.10">
    <property type="entry name" value="Ribonuclease Z/Hydroxyacylglutathione hydrolase-like"/>
    <property type="match status" value="1"/>
</dbReference>
<evidence type="ECO:0000313" key="3">
    <source>
        <dbReference type="Proteomes" id="UP000219281"/>
    </source>
</evidence>
<dbReference type="InterPro" id="IPR052533">
    <property type="entry name" value="WalJ/YycJ-like"/>
</dbReference>
<gene>
    <name evidence="2" type="ORF">SAMN06297358_1088</name>
</gene>
<dbReference type="Proteomes" id="UP000219281">
    <property type="component" value="Unassembled WGS sequence"/>
</dbReference>
<name>A0A285ZUE7_9SPHI</name>
<evidence type="ECO:0000259" key="1">
    <source>
        <dbReference type="SMART" id="SM00849"/>
    </source>
</evidence>
<dbReference type="SMART" id="SM00849">
    <property type="entry name" value="Lactamase_B"/>
    <property type="match status" value="1"/>
</dbReference>
<dbReference type="AlphaFoldDB" id="A0A285ZUE7"/>
<protein>
    <submittedName>
        <fullName evidence="2">Phosphoribosyl 1,2-cyclic phosphodiesterase</fullName>
    </submittedName>
</protein>
<proteinExistence type="predicted"/>
<dbReference type="PANTHER" id="PTHR47619:SF1">
    <property type="entry name" value="EXODEOXYRIBONUCLEASE WALJ"/>
    <property type="match status" value="1"/>
</dbReference>
<dbReference type="InterPro" id="IPR001279">
    <property type="entry name" value="Metallo-B-lactamas"/>
</dbReference>
<feature type="domain" description="Metallo-beta-lactamase" evidence="1">
    <location>
        <begin position="13"/>
        <end position="190"/>
    </location>
</feature>
<accession>A0A285ZUE7</accession>
<dbReference type="OrthoDB" id="9781189at2"/>
<reference evidence="3" key="1">
    <citation type="submission" date="2017-09" db="EMBL/GenBank/DDBJ databases">
        <authorList>
            <person name="Varghese N."/>
            <person name="Submissions S."/>
        </authorList>
    </citation>
    <scope>NUCLEOTIDE SEQUENCE [LARGE SCALE GENOMIC DNA]</scope>
    <source>
        <strain evidence="3">CGMCC 1.12803</strain>
    </source>
</reference>
<dbReference type="PANTHER" id="PTHR47619">
    <property type="entry name" value="METALLO-HYDROLASE YYCJ-RELATED"/>
    <property type="match status" value="1"/>
</dbReference>
<dbReference type="InterPro" id="IPR036866">
    <property type="entry name" value="RibonucZ/Hydroxyglut_hydro"/>
</dbReference>
<dbReference type="Pfam" id="PF12706">
    <property type="entry name" value="Lactamase_B_2"/>
    <property type="match status" value="1"/>
</dbReference>
<keyword evidence="3" id="KW-1185">Reference proteome</keyword>